<feature type="transmembrane region" description="Helical" evidence="9">
    <location>
        <begin position="125"/>
        <end position="144"/>
    </location>
</feature>
<proteinExistence type="inferred from homology"/>
<keyword evidence="5 9" id="KW-0812">Transmembrane</keyword>
<evidence type="ECO:0000256" key="8">
    <source>
        <dbReference type="SAM" id="MobiDB-lite"/>
    </source>
</evidence>
<reference evidence="10" key="1">
    <citation type="journal article" date="2014" name="Int. J. Syst. Evol. Microbiol.">
        <title>Complete genome sequence of Corynebacterium casei LMG S-19264T (=DSM 44701T), isolated from a smear-ripened cheese.</title>
        <authorList>
            <consortium name="US DOE Joint Genome Institute (JGI-PGF)"/>
            <person name="Walter F."/>
            <person name="Albersmeier A."/>
            <person name="Kalinowski J."/>
            <person name="Ruckert C."/>
        </authorList>
    </citation>
    <scope>NUCLEOTIDE SEQUENCE</scope>
    <source>
        <strain evidence="10">CGMCC 1.12827</strain>
    </source>
</reference>
<feature type="transmembrane region" description="Helical" evidence="9">
    <location>
        <begin position="156"/>
        <end position="178"/>
    </location>
</feature>
<dbReference type="GO" id="GO:0042907">
    <property type="term" value="F:xanthine transmembrane transporter activity"/>
    <property type="evidence" value="ECO:0007669"/>
    <property type="project" value="TreeGrafter"/>
</dbReference>
<feature type="transmembrane region" description="Helical" evidence="9">
    <location>
        <begin position="214"/>
        <end position="236"/>
    </location>
</feature>
<feature type="compositionally biased region" description="Polar residues" evidence="8">
    <location>
        <begin position="10"/>
        <end position="24"/>
    </location>
</feature>
<keyword evidence="6 9" id="KW-1133">Transmembrane helix</keyword>
<evidence type="ECO:0000256" key="2">
    <source>
        <dbReference type="ARBA" id="ARBA00008821"/>
    </source>
</evidence>
<evidence type="ECO:0000256" key="3">
    <source>
        <dbReference type="ARBA" id="ARBA00022448"/>
    </source>
</evidence>
<evidence type="ECO:0000256" key="7">
    <source>
        <dbReference type="ARBA" id="ARBA00023136"/>
    </source>
</evidence>
<evidence type="ECO:0000313" key="10">
    <source>
        <dbReference type="EMBL" id="GGB45227.1"/>
    </source>
</evidence>
<accession>A0A916TI32</accession>
<feature type="transmembrane region" description="Helical" evidence="9">
    <location>
        <begin position="363"/>
        <end position="384"/>
    </location>
</feature>
<dbReference type="PROSITE" id="PS01116">
    <property type="entry name" value="XANTH_URACIL_PERMASE"/>
    <property type="match status" value="1"/>
</dbReference>
<evidence type="ECO:0000256" key="9">
    <source>
        <dbReference type="SAM" id="Phobius"/>
    </source>
</evidence>
<gene>
    <name evidence="10" type="ORF">GCM10011489_35810</name>
</gene>
<evidence type="ECO:0000256" key="4">
    <source>
        <dbReference type="ARBA" id="ARBA00022475"/>
    </source>
</evidence>
<name>A0A916TI32_9ACTN</name>
<dbReference type="PANTHER" id="PTHR42810:SF4">
    <property type="entry name" value="URIC ACID TRANSPORTER UACT"/>
    <property type="match status" value="1"/>
</dbReference>
<feature type="transmembrane region" description="Helical" evidence="9">
    <location>
        <begin position="396"/>
        <end position="418"/>
    </location>
</feature>
<sequence>MTDIAPAVLTTESGESTPHSTVPTQAVHPVDRRPPWRSLIPMSVQHLVAMIAGPISTVFLVATTLDLSSTTTRALLCATLLMCGIGTILQSMGWLRLGARLPFVMLPGGAAVVLFLQIAKESGPATATGAVILTAAVGLVLSPVAGRVARFVPPVVIASMIVVIGVNLVKVAGGLIVGAKNTQAPMWAVGLAAVTIAATVVLQRVLPNPWRRVSVLAGMVIGTLVAAATGHLHLSIGSQVVQTPEIFPYGSPNFDVIASIPLLIFSIGSMAEATGQTVLNAQVVDKKIDVGTTVGSTIRGDALTSLAAAVFGGQTMLTSGENVGIVRATGVRSRYVTALTGALLVVIAFIAPISAIIDSIPAPVVGATSAYVFAMIIVTGLRMFLSIDMAADRNFVVAVAALTAGLLPILSPTLYQAFPTEARLLLSSGVTMAAVVGVVVAAVFALHGRRRPS</sequence>
<keyword evidence="11" id="KW-1185">Reference proteome</keyword>
<organism evidence="10 11">
    <name type="scientific">Gordonia jinhuaensis</name>
    <dbReference type="NCBI Taxonomy" id="1517702"/>
    <lineage>
        <taxon>Bacteria</taxon>
        <taxon>Bacillati</taxon>
        <taxon>Actinomycetota</taxon>
        <taxon>Actinomycetes</taxon>
        <taxon>Mycobacteriales</taxon>
        <taxon>Gordoniaceae</taxon>
        <taxon>Gordonia</taxon>
    </lineage>
</organism>
<dbReference type="PANTHER" id="PTHR42810">
    <property type="entry name" value="PURINE PERMEASE C1399.01C-RELATED"/>
    <property type="match status" value="1"/>
</dbReference>
<feature type="transmembrane region" description="Helical" evidence="9">
    <location>
        <begin position="424"/>
        <end position="446"/>
    </location>
</feature>
<feature type="transmembrane region" description="Helical" evidence="9">
    <location>
        <begin position="335"/>
        <end position="357"/>
    </location>
</feature>
<dbReference type="InterPro" id="IPR006042">
    <property type="entry name" value="Xan_ur_permease"/>
</dbReference>
<comment type="caution">
    <text evidence="10">The sequence shown here is derived from an EMBL/GenBank/DDBJ whole genome shotgun (WGS) entry which is preliminary data.</text>
</comment>
<dbReference type="InterPro" id="IPR006043">
    <property type="entry name" value="NCS2"/>
</dbReference>
<evidence type="ECO:0000256" key="6">
    <source>
        <dbReference type="ARBA" id="ARBA00022989"/>
    </source>
</evidence>
<keyword evidence="7 9" id="KW-0472">Membrane</keyword>
<dbReference type="Pfam" id="PF00860">
    <property type="entry name" value="Xan_ur_permease"/>
    <property type="match status" value="1"/>
</dbReference>
<dbReference type="NCBIfam" id="NF037981">
    <property type="entry name" value="NCS2_1"/>
    <property type="match status" value="1"/>
</dbReference>
<protein>
    <submittedName>
        <fullName evidence="10">Nucleobase:cation symporter</fullName>
    </submittedName>
</protein>
<evidence type="ECO:0000313" key="11">
    <source>
        <dbReference type="Proteomes" id="UP000621454"/>
    </source>
</evidence>
<dbReference type="AlphaFoldDB" id="A0A916TI32"/>
<feature type="transmembrane region" description="Helical" evidence="9">
    <location>
        <begin position="71"/>
        <end position="89"/>
    </location>
</feature>
<feature type="transmembrane region" description="Helical" evidence="9">
    <location>
        <begin position="47"/>
        <end position="65"/>
    </location>
</feature>
<dbReference type="Proteomes" id="UP000621454">
    <property type="component" value="Unassembled WGS sequence"/>
</dbReference>
<keyword evidence="3" id="KW-0813">Transport</keyword>
<dbReference type="RefSeq" id="WP_188588404.1">
    <property type="nucleotide sequence ID" value="NZ_BMGC01000042.1"/>
</dbReference>
<dbReference type="EMBL" id="BMGC01000042">
    <property type="protein sequence ID" value="GGB45227.1"/>
    <property type="molecule type" value="Genomic_DNA"/>
</dbReference>
<keyword evidence="4" id="KW-1003">Cell membrane</keyword>
<feature type="transmembrane region" description="Helical" evidence="9">
    <location>
        <begin position="184"/>
        <end position="202"/>
    </location>
</feature>
<feature type="transmembrane region" description="Helical" evidence="9">
    <location>
        <begin position="256"/>
        <end position="279"/>
    </location>
</feature>
<feature type="transmembrane region" description="Helical" evidence="9">
    <location>
        <begin position="101"/>
        <end position="119"/>
    </location>
</feature>
<comment type="subcellular location">
    <subcellularLocation>
        <location evidence="1">Cell membrane</location>
        <topology evidence="1">Multi-pass membrane protein</topology>
    </subcellularLocation>
</comment>
<dbReference type="GO" id="GO:0005886">
    <property type="term" value="C:plasma membrane"/>
    <property type="evidence" value="ECO:0007669"/>
    <property type="project" value="UniProtKB-SubCell"/>
</dbReference>
<reference evidence="10" key="2">
    <citation type="submission" date="2020-09" db="EMBL/GenBank/DDBJ databases">
        <authorList>
            <person name="Sun Q."/>
            <person name="Zhou Y."/>
        </authorList>
    </citation>
    <scope>NUCLEOTIDE SEQUENCE</scope>
    <source>
        <strain evidence="10">CGMCC 1.12827</strain>
    </source>
</reference>
<comment type="similarity">
    <text evidence="2">Belongs to the nucleobase:cation symporter-2 (NCS2) (TC 2.A.40) family.</text>
</comment>
<feature type="region of interest" description="Disordered" evidence="8">
    <location>
        <begin position="1"/>
        <end position="28"/>
    </location>
</feature>
<evidence type="ECO:0000256" key="1">
    <source>
        <dbReference type="ARBA" id="ARBA00004651"/>
    </source>
</evidence>
<evidence type="ECO:0000256" key="5">
    <source>
        <dbReference type="ARBA" id="ARBA00022692"/>
    </source>
</evidence>